<gene>
    <name evidence="1" type="ORF">FG87_08235</name>
</gene>
<accession>A0ABR4ZJJ5</accession>
<dbReference type="Proteomes" id="UP000031364">
    <property type="component" value="Unassembled WGS sequence"/>
</dbReference>
<name>A0ABR4ZJJ5_9NOCA</name>
<reference evidence="1 2" key="1">
    <citation type="journal article" date="2014" name="Int. J. Syst. Evol. Microbiol.">
        <title>Nocardia vulneris sp. nov., isolated from wounds of human patients in North America.</title>
        <authorList>
            <person name="Lasker B.A."/>
            <person name="Bell M."/>
            <person name="Klenk H.P."/>
            <person name="Sproer C."/>
            <person name="Schumann C."/>
            <person name="Schumann P."/>
            <person name="Brown J.M."/>
        </authorList>
    </citation>
    <scope>NUCLEOTIDE SEQUENCE [LARGE SCALE GENOMIC DNA]</scope>
    <source>
        <strain evidence="1 2">W9851</strain>
    </source>
</reference>
<organism evidence="1 2">
    <name type="scientific">Nocardia vulneris</name>
    <dbReference type="NCBI Taxonomy" id="1141657"/>
    <lineage>
        <taxon>Bacteria</taxon>
        <taxon>Bacillati</taxon>
        <taxon>Actinomycetota</taxon>
        <taxon>Actinomycetes</taxon>
        <taxon>Mycobacteriales</taxon>
        <taxon>Nocardiaceae</taxon>
        <taxon>Nocardia</taxon>
    </lineage>
</organism>
<sequence length="59" mass="6390">MVSHVEELEKGSLMRRKFVATVVAAARVAESPEGDMWIDVYGPLDSPDSVAVTTRTAGR</sequence>
<dbReference type="EMBL" id="JNFP01000007">
    <property type="protein sequence ID" value="KIA65583.1"/>
    <property type="molecule type" value="Genomic_DNA"/>
</dbReference>
<protein>
    <submittedName>
        <fullName evidence="1">Uncharacterized protein</fullName>
    </submittedName>
</protein>
<comment type="caution">
    <text evidence="1">The sequence shown here is derived from an EMBL/GenBank/DDBJ whole genome shotgun (WGS) entry which is preliminary data.</text>
</comment>
<evidence type="ECO:0000313" key="2">
    <source>
        <dbReference type="Proteomes" id="UP000031364"/>
    </source>
</evidence>
<proteinExistence type="predicted"/>
<evidence type="ECO:0000313" key="1">
    <source>
        <dbReference type="EMBL" id="KIA65583.1"/>
    </source>
</evidence>
<keyword evidence="2" id="KW-1185">Reference proteome</keyword>